<dbReference type="SFLD" id="SFLDS00029">
    <property type="entry name" value="Radical_SAM"/>
    <property type="match status" value="1"/>
</dbReference>
<keyword evidence="6" id="KW-0411">Iron-sulfur</keyword>
<protein>
    <submittedName>
        <fullName evidence="7">Radical SAM protein</fullName>
    </submittedName>
</protein>
<dbReference type="GO" id="GO:0004748">
    <property type="term" value="F:ribonucleoside-diphosphate reductase activity, thioredoxin disulfide as acceptor"/>
    <property type="evidence" value="ECO:0007669"/>
    <property type="project" value="TreeGrafter"/>
</dbReference>
<name>A0A931I924_9NOCA</name>
<evidence type="ECO:0000256" key="3">
    <source>
        <dbReference type="ARBA" id="ARBA00022691"/>
    </source>
</evidence>
<evidence type="ECO:0000313" key="8">
    <source>
        <dbReference type="Proteomes" id="UP000655751"/>
    </source>
</evidence>
<comment type="cofactor">
    <cofactor evidence="1">
        <name>[4Fe-4S] cluster</name>
        <dbReference type="ChEBI" id="CHEBI:49883"/>
    </cofactor>
</comment>
<dbReference type="InterPro" id="IPR058240">
    <property type="entry name" value="rSAM_sf"/>
</dbReference>
<dbReference type="SFLD" id="SFLDG01066">
    <property type="entry name" value="organic_radical-activating_enz"/>
    <property type="match status" value="1"/>
</dbReference>
<reference evidence="7" key="1">
    <citation type="submission" date="2020-11" db="EMBL/GenBank/DDBJ databases">
        <title>Nocardia NEAU-351.nov., a novel actinomycete isolated from the cow dung.</title>
        <authorList>
            <person name="Zhang X."/>
        </authorList>
    </citation>
    <scope>NUCLEOTIDE SEQUENCE</scope>
    <source>
        <strain evidence="7">NEAU-351</strain>
    </source>
</reference>
<evidence type="ECO:0000256" key="6">
    <source>
        <dbReference type="ARBA" id="ARBA00023014"/>
    </source>
</evidence>
<dbReference type="SUPFAM" id="SSF102114">
    <property type="entry name" value="Radical SAM enzymes"/>
    <property type="match status" value="1"/>
</dbReference>
<evidence type="ECO:0000256" key="5">
    <source>
        <dbReference type="ARBA" id="ARBA00023004"/>
    </source>
</evidence>
<keyword evidence="8" id="KW-1185">Reference proteome</keyword>
<comment type="caution">
    <text evidence="7">The sequence shown here is derived from an EMBL/GenBank/DDBJ whole genome shotgun (WGS) entry which is preliminary data.</text>
</comment>
<dbReference type="InterPro" id="IPR012837">
    <property type="entry name" value="NrdG"/>
</dbReference>
<dbReference type="Pfam" id="PF13353">
    <property type="entry name" value="Fer4_12"/>
    <property type="match status" value="1"/>
</dbReference>
<keyword evidence="3" id="KW-0949">S-adenosyl-L-methionine</keyword>
<dbReference type="PANTHER" id="PTHR30352">
    <property type="entry name" value="PYRUVATE FORMATE-LYASE-ACTIVATING ENZYME"/>
    <property type="match status" value="1"/>
</dbReference>
<dbReference type="SFLD" id="SFLDF00299">
    <property type="entry name" value="anaerobic_ribonucleoside-triph"/>
    <property type="match status" value="1"/>
</dbReference>
<dbReference type="AlphaFoldDB" id="A0A931I924"/>
<accession>A0A931I924</accession>
<keyword evidence="4" id="KW-0479">Metal-binding</keyword>
<dbReference type="PANTHER" id="PTHR30352:SF2">
    <property type="entry name" value="ANAEROBIC RIBONUCLEOSIDE-TRIPHOSPHATE REDUCTASE-ACTIVATING PROTEIN"/>
    <property type="match status" value="1"/>
</dbReference>
<keyword evidence="5" id="KW-0408">Iron</keyword>
<gene>
    <name evidence="7" type="ORF">IT779_06670</name>
</gene>
<dbReference type="InterPro" id="IPR034457">
    <property type="entry name" value="Organic_radical-activating"/>
</dbReference>
<organism evidence="7 8">
    <name type="scientific">Nocardia bovistercoris</name>
    <dbReference type="NCBI Taxonomy" id="2785916"/>
    <lineage>
        <taxon>Bacteria</taxon>
        <taxon>Bacillati</taxon>
        <taxon>Actinomycetota</taxon>
        <taxon>Actinomycetes</taxon>
        <taxon>Mycobacteriales</taxon>
        <taxon>Nocardiaceae</taxon>
        <taxon>Nocardia</taxon>
    </lineage>
</organism>
<keyword evidence="2" id="KW-0004">4Fe-4S</keyword>
<evidence type="ECO:0000256" key="2">
    <source>
        <dbReference type="ARBA" id="ARBA00022485"/>
    </source>
</evidence>
<dbReference type="GO" id="GO:0043365">
    <property type="term" value="F:[formate-C-acetyltransferase]-activating enzyme activity"/>
    <property type="evidence" value="ECO:0007669"/>
    <property type="project" value="InterPro"/>
</dbReference>
<evidence type="ECO:0000256" key="1">
    <source>
        <dbReference type="ARBA" id="ARBA00001966"/>
    </source>
</evidence>
<dbReference type="GO" id="GO:0046872">
    <property type="term" value="F:metal ion binding"/>
    <property type="evidence" value="ECO:0007669"/>
    <property type="project" value="UniProtKB-KW"/>
</dbReference>
<dbReference type="InterPro" id="IPR007197">
    <property type="entry name" value="rSAM"/>
</dbReference>
<dbReference type="GO" id="GO:0051539">
    <property type="term" value="F:4 iron, 4 sulfur cluster binding"/>
    <property type="evidence" value="ECO:0007669"/>
    <property type="project" value="UniProtKB-KW"/>
</dbReference>
<dbReference type="EMBL" id="JADMLG010000002">
    <property type="protein sequence ID" value="MBH0775967.1"/>
    <property type="molecule type" value="Genomic_DNA"/>
</dbReference>
<dbReference type="RefSeq" id="WP_196148267.1">
    <property type="nucleotide sequence ID" value="NZ_JADMLG010000002.1"/>
</dbReference>
<dbReference type="Proteomes" id="UP000655751">
    <property type="component" value="Unassembled WGS sequence"/>
</dbReference>
<evidence type="ECO:0000313" key="7">
    <source>
        <dbReference type="EMBL" id="MBH0775967.1"/>
    </source>
</evidence>
<evidence type="ECO:0000256" key="4">
    <source>
        <dbReference type="ARBA" id="ARBA00022723"/>
    </source>
</evidence>
<proteinExistence type="predicted"/>
<dbReference type="SFLD" id="SFLDG01063">
    <property type="entry name" value="activating_enzymes__group_1"/>
    <property type="match status" value="1"/>
</dbReference>
<dbReference type="Gene3D" id="3.20.20.70">
    <property type="entry name" value="Aldolase class I"/>
    <property type="match status" value="1"/>
</dbReference>
<sequence>MSADDSVVVADTHPACRTLGPGTRFAIWVQGCPLTCAGCVSPQWLPFDGGERRTVAELAAEILATDTNGLTLSGGEPFAQAAGLAALVRTVRRERDLSVMCFTGFTLPRLRRLDDAGVAALLGEVDLLVDGPYVASKHGDLRWRGSSNQRIHQLTTRHAADLDGPDHSAGLQIEVLPDGTVHWLGVPAVADFRSRFEQALNIVSTREEGCR</sequence>
<dbReference type="InterPro" id="IPR013785">
    <property type="entry name" value="Aldolase_TIM"/>
</dbReference>